<evidence type="ECO:0000256" key="1">
    <source>
        <dbReference type="ARBA" id="ARBA00000274"/>
    </source>
</evidence>
<dbReference type="EC" id="3.2.2.n1" evidence="2"/>
<dbReference type="Proteomes" id="UP000068905">
    <property type="component" value="Chromosome"/>
</dbReference>
<comment type="catalytic activity">
    <reaction evidence="1">
        <text>AMP + H2O = D-ribose 5-phosphate + adenine</text>
        <dbReference type="Rhea" id="RHEA:20129"/>
        <dbReference type="ChEBI" id="CHEBI:15377"/>
        <dbReference type="ChEBI" id="CHEBI:16708"/>
        <dbReference type="ChEBI" id="CHEBI:78346"/>
        <dbReference type="ChEBI" id="CHEBI:456215"/>
        <dbReference type="EC" id="3.2.2.4"/>
    </reaction>
</comment>
<sequence>MSLVTVGAELLSAKERLQNFKNNVTIFGSARIQESDPIYTDAYRLGKELSNAGYNVFTGGGPGIMSASNKGSYEGKSKSIGLNIELPNEQSSNPYLDENITFNYFFSRKVMLVKYSSACIYFPGGYGTADELMEVLTLMQTRKMNKVPIILYDSKFWSSLLSWIEQTVDKSYVNREHFELIKVVDSIEEIMTIVESEVCL</sequence>
<dbReference type="Gene3D" id="3.40.50.450">
    <property type="match status" value="1"/>
</dbReference>
<evidence type="ECO:0000313" key="4">
    <source>
        <dbReference type="Proteomes" id="UP000068905"/>
    </source>
</evidence>
<dbReference type="PATRIC" id="fig|1125411.7.peg.340"/>
<comment type="similarity">
    <text evidence="2">Belongs to the LOG family.</text>
</comment>
<keyword evidence="2" id="KW-0378">Hydrolase</keyword>
<keyword evidence="2" id="KW-0203">Cytokinin biosynthesis</keyword>
<organism evidence="3 4">
    <name type="scientific">Candidatus Pseudothioglobus singularis PS1</name>
    <dbReference type="NCBI Taxonomy" id="1125411"/>
    <lineage>
        <taxon>Bacteria</taxon>
        <taxon>Pseudomonadati</taxon>
        <taxon>Pseudomonadota</taxon>
        <taxon>Gammaproteobacteria</taxon>
        <taxon>Candidatus Pseudothioglobaceae</taxon>
        <taxon>Candidatus Pseudothioglobus</taxon>
    </lineage>
</organism>
<name>A0A0M4L4L7_9GAMM</name>
<dbReference type="STRING" id="1125411.W908_01725"/>
<dbReference type="GO" id="GO:0008714">
    <property type="term" value="F:AMP nucleosidase activity"/>
    <property type="evidence" value="ECO:0007669"/>
    <property type="project" value="UniProtKB-EC"/>
</dbReference>
<dbReference type="NCBIfam" id="TIGR00730">
    <property type="entry name" value="Rossman fold protein, TIGR00730 family"/>
    <property type="match status" value="1"/>
</dbReference>
<evidence type="ECO:0000313" key="3">
    <source>
        <dbReference type="EMBL" id="ALE01438.1"/>
    </source>
</evidence>
<dbReference type="OrthoDB" id="9801098at2"/>
<dbReference type="EMBL" id="CP006911">
    <property type="protein sequence ID" value="ALE01438.1"/>
    <property type="molecule type" value="Genomic_DNA"/>
</dbReference>
<dbReference type="RefSeq" id="WP_053819686.1">
    <property type="nucleotide sequence ID" value="NZ_CP006911.1"/>
</dbReference>
<gene>
    <name evidence="3" type="ORF">W908_01725</name>
</gene>
<evidence type="ECO:0000256" key="2">
    <source>
        <dbReference type="RuleBase" id="RU363015"/>
    </source>
</evidence>
<dbReference type="PANTHER" id="PTHR43393">
    <property type="entry name" value="CYTOKININ RIBOSIDE 5'-MONOPHOSPHATE PHOSPHORIBOHYDROLASE"/>
    <property type="match status" value="1"/>
</dbReference>
<dbReference type="AlphaFoldDB" id="A0A0M4L4L7"/>
<keyword evidence="4" id="KW-1185">Reference proteome</keyword>
<dbReference type="PANTHER" id="PTHR43393:SF3">
    <property type="entry name" value="LYSINE DECARBOXYLASE-LIKE PROTEIN"/>
    <property type="match status" value="1"/>
</dbReference>
<proteinExistence type="inferred from homology"/>
<dbReference type="KEGG" id="tsn:W908_01725"/>
<dbReference type="SUPFAM" id="SSF102405">
    <property type="entry name" value="MCP/YpsA-like"/>
    <property type="match status" value="1"/>
</dbReference>
<dbReference type="Pfam" id="PF03641">
    <property type="entry name" value="Lysine_decarbox"/>
    <property type="match status" value="1"/>
</dbReference>
<protein>
    <recommendedName>
        <fullName evidence="2">Cytokinin riboside 5'-monophosphate phosphoribohydrolase</fullName>
        <ecNumber evidence="2">3.2.2.n1</ecNumber>
    </recommendedName>
</protein>
<dbReference type="GO" id="GO:0009691">
    <property type="term" value="P:cytokinin biosynthetic process"/>
    <property type="evidence" value="ECO:0007669"/>
    <property type="project" value="UniProtKB-UniRule"/>
</dbReference>
<dbReference type="InterPro" id="IPR031100">
    <property type="entry name" value="LOG_fam"/>
</dbReference>
<dbReference type="GO" id="GO:0005829">
    <property type="term" value="C:cytosol"/>
    <property type="evidence" value="ECO:0007669"/>
    <property type="project" value="TreeGrafter"/>
</dbReference>
<dbReference type="InterPro" id="IPR005269">
    <property type="entry name" value="LOG"/>
</dbReference>
<accession>A0A0M4L4L7</accession>
<reference evidence="3 4" key="1">
    <citation type="journal article" date="2015" name="Genome Announc.">
        <title>Genome Sequence of 'Candidatus Thioglobus singularis' Strain PS1, a Mixotroph from the SUP05 Clade of Marine Gammaproteobacteria.</title>
        <authorList>
            <person name="Marshall K.T."/>
            <person name="Morris R.M."/>
        </authorList>
    </citation>
    <scope>NUCLEOTIDE SEQUENCE [LARGE SCALE GENOMIC DNA]</scope>
    <source>
        <strain evidence="3 4">PS1</strain>
    </source>
</reference>
<dbReference type="InterPro" id="IPR052341">
    <property type="entry name" value="LOG_family_nucleotidases"/>
</dbReference>